<accession>A0A927MXA7</accession>
<evidence type="ECO:0000259" key="1">
    <source>
        <dbReference type="Pfam" id="PF14583"/>
    </source>
</evidence>
<keyword evidence="3" id="KW-1185">Reference proteome</keyword>
<dbReference type="InterPro" id="IPR015943">
    <property type="entry name" value="WD40/YVTN_repeat-like_dom_sf"/>
</dbReference>
<dbReference type="GO" id="GO:0045490">
    <property type="term" value="P:pectin catabolic process"/>
    <property type="evidence" value="ECO:0007669"/>
    <property type="project" value="InterPro"/>
</dbReference>
<dbReference type="RefSeq" id="WP_192752094.1">
    <property type="nucleotide sequence ID" value="NZ_BAABJL010000134.1"/>
</dbReference>
<proteinExistence type="predicted"/>
<dbReference type="Gene3D" id="2.130.10.10">
    <property type="entry name" value="YVTN repeat-like/Quinoprotein amine dehydrogenase"/>
    <property type="match status" value="1"/>
</dbReference>
<dbReference type="InterPro" id="IPR027946">
    <property type="entry name" value="Ogl_dom"/>
</dbReference>
<gene>
    <name evidence="2" type="ORF">HEB94_005152</name>
</gene>
<dbReference type="Pfam" id="PF14583">
    <property type="entry name" value="Pectate_lyase22"/>
    <property type="match status" value="1"/>
</dbReference>
<sequence length="391" mass="44639">MAKGDVYDAEWRTFNHPETGVKVTQLTNHRGHTTHLYFTNPGWYAGGSKLLVSSDRNNVPNLYGVDLRDGQITQLTDLPSFSPSAEVQFMHSGTNPVRGEAYYWYGTQLHALDLVTLRERVLYETPPGFRARTVNVTADGRYVCTNVFEDVADRLSIEMSDRGVRIDQTFDLRPLSRVVRVPTDGGPEEIVLEDKRWLNHVNTSPKLPHILTYCHEGPWYKVEHRIWGLDMRTGETWKIRPQAPGERVGHEYWLADGEHIGYHGWRKGESPFFGSVRYDNTERTEAPLSQGSMHFHSNDLSLIVGDGSKSEQQLRLWRFHEDGWHGPRILLTHRCSFHIGTNHVHPRLTPDGRQVLFTSDHVGYANVYLADLPDFDSLPAYEPPGQTATAR</sequence>
<name>A0A927MXA7_9ACTN</name>
<keyword evidence="2" id="KW-0456">Lyase</keyword>
<dbReference type="EMBL" id="JADBEM010000001">
    <property type="protein sequence ID" value="MBE1608304.1"/>
    <property type="molecule type" value="Genomic_DNA"/>
</dbReference>
<dbReference type="EC" id="4.2.2.6" evidence="2"/>
<dbReference type="InterPro" id="IPR011659">
    <property type="entry name" value="WD40"/>
</dbReference>
<evidence type="ECO:0000313" key="2">
    <source>
        <dbReference type="EMBL" id="MBE1608304.1"/>
    </source>
</evidence>
<dbReference type="GO" id="GO:0047487">
    <property type="term" value="F:oligogalacturonide lyase activity"/>
    <property type="evidence" value="ECO:0007669"/>
    <property type="project" value="UniProtKB-EC"/>
</dbReference>
<dbReference type="AlphaFoldDB" id="A0A927MXA7"/>
<dbReference type="Proteomes" id="UP000638648">
    <property type="component" value="Unassembled WGS sequence"/>
</dbReference>
<organism evidence="2 3">
    <name type="scientific">Actinopolymorpha pittospori</name>
    <dbReference type="NCBI Taxonomy" id="648752"/>
    <lineage>
        <taxon>Bacteria</taxon>
        <taxon>Bacillati</taxon>
        <taxon>Actinomycetota</taxon>
        <taxon>Actinomycetes</taxon>
        <taxon>Propionibacteriales</taxon>
        <taxon>Actinopolymorphaceae</taxon>
        <taxon>Actinopolymorpha</taxon>
    </lineage>
</organism>
<feature type="domain" description="Oligogalacturonate lyase" evidence="1">
    <location>
        <begin position="1"/>
        <end position="310"/>
    </location>
</feature>
<dbReference type="Pfam" id="PF07676">
    <property type="entry name" value="PD40"/>
    <property type="match status" value="1"/>
</dbReference>
<evidence type="ECO:0000313" key="3">
    <source>
        <dbReference type="Proteomes" id="UP000638648"/>
    </source>
</evidence>
<reference evidence="2" key="1">
    <citation type="submission" date="2020-10" db="EMBL/GenBank/DDBJ databases">
        <title>Sequencing the genomes of 1000 actinobacteria strains.</title>
        <authorList>
            <person name="Klenk H.-P."/>
        </authorList>
    </citation>
    <scope>NUCLEOTIDE SEQUENCE</scope>
    <source>
        <strain evidence="2">DSM 45354</strain>
    </source>
</reference>
<protein>
    <submittedName>
        <fullName evidence="2">Oligogalacturonide lyase</fullName>
        <ecNumber evidence="2">4.2.2.6</ecNumber>
    </submittedName>
</protein>
<comment type="caution">
    <text evidence="2">The sequence shown here is derived from an EMBL/GenBank/DDBJ whole genome shotgun (WGS) entry which is preliminary data.</text>
</comment>
<dbReference type="SUPFAM" id="SSF69304">
    <property type="entry name" value="Tricorn protease N-terminal domain"/>
    <property type="match status" value="1"/>
</dbReference>